<dbReference type="RefSeq" id="WP_223675109.1">
    <property type="nucleotide sequence ID" value="NZ_JAINZW010000002.1"/>
</dbReference>
<evidence type="ECO:0000313" key="1">
    <source>
        <dbReference type="EMBL" id="MBZ4038909.1"/>
    </source>
</evidence>
<gene>
    <name evidence="1" type="ORF">K6753_05130</name>
</gene>
<protein>
    <submittedName>
        <fullName evidence="1">Uncharacterized protein</fullName>
    </submittedName>
</protein>
<name>A0ABS7T4X7_9GAMM</name>
<proteinExistence type="predicted"/>
<dbReference type="EMBL" id="JAINZW010000002">
    <property type="protein sequence ID" value="MBZ4038909.1"/>
    <property type="molecule type" value="Genomic_DNA"/>
</dbReference>
<keyword evidence="2" id="KW-1185">Reference proteome</keyword>
<dbReference type="Proteomes" id="UP001430954">
    <property type="component" value="Unassembled WGS sequence"/>
</dbReference>
<comment type="caution">
    <text evidence="1">The sequence shown here is derived from an EMBL/GenBank/DDBJ whole genome shotgun (WGS) entry which is preliminary data.</text>
</comment>
<accession>A0ABS7T4X7</accession>
<sequence length="93" mass="10480">MPTRELATPVYLVHVPDRAERFAVVSDHYDAFEADAGLWFVASDAGLSPLYHDLKRRLRPAGPFAVASLDGVPKFKRMQPGALKWVRECSRRV</sequence>
<reference evidence="1 2" key="1">
    <citation type="submission" date="2021-09" db="EMBL/GenBank/DDBJ databases">
        <title>Lysobacter sp. 13A isolated from the river sediment.</title>
        <authorList>
            <person name="Liu H."/>
            <person name="Li S."/>
            <person name="Mao S."/>
        </authorList>
    </citation>
    <scope>NUCLEOTIDE SEQUENCE [LARGE SCALE GENOMIC DNA]</scope>
    <source>
        <strain evidence="1 2">13A</strain>
    </source>
</reference>
<organism evidence="1 2">
    <name type="scientific">Novilysobacter selenitireducens</name>
    <dbReference type="NCBI Taxonomy" id="2872639"/>
    <lineage>
        <taxon>Bacteria</taxon>
        <taxon>Pseudomonadati</taxon>
        <taxon>Pseudomonadota</taxon>
        <taxon>Gammaproteobacteria</taxon>
        <taxon>Lysobacterales</taxon>
        <taxon>Lysobacteraceae</taxon>
        <taxon>Novilysobacter</taxon>
    </lineage>
</organism>
<evidence type="ECO:0000313" key="2">
    <source>
        <dbReference type="Proteomes" id="UP001430954"/>
    </source>
</evidence>